<dbReference type="EMBL" id="LAXD01000001">
    <property type="protein sequence ID" value="KWW98996.1"/>
    <property type="molecule type" value="Genomic_DNA"/>
</dbReference>
<feature type="transmembrane region" description="Helical" evidence="2">
    <location>
        <begin position="201"/>
        <end position="218"/>
    </location>
</feature>
<feature type="region of interest" description="Disordered" evidence="1">
    <location>
        <begin position="396"/>
        <end position="426"/>
    </location>
</feature>
<feature type="transmembrane region" description="Helical" evidence="2">
    <location>
        <begin position="230"/>
        <end position="253"/>
    </location>
</feature>
<keyword evidence="2" id="KW-0472">Membrane</keyword>
<feature type="compositionally biased region" description="Low complexity" evidence="1">
    <location>
        <begin position="60"/>
        <end position="76"/>
    </location>
</feature>
<dbReference type="AlphaFoldDB" id="A0A132MMB0"/>
<feature type="compositionally biased region" description="Gly residues" evidence="1">
    <location>
        <begin position="78"/>
        <end position="87"/>
    </location>
</feature>
<feature type="transmembrane region" description="Helical" evidence="2">
    <location>
        <begin position="273"/>
        <end position="289"/>
    </location>
</feature>
<feature type="transmembrane region" description="Helical" evidence="2">
    <location>
        <begin position="372"/>
        <end position="394"/>
    </location>
</feature>
<evidence type="ECO:0000313" key="4">
    <source>
        <dbReference type="Proteomes" id="UP000070188"/>
    </source>
</evidence>
<evidence type="ECO:0000256" key="1">
    <source>
        <dbReference type="SAM" id="MobiDB-lite"/>
    </source>
</evidence>
<evidence type="ECO:0000256" key="2">
    <source>
        <dbReference type="SAM" id="Phobius"/>
    </source>
</evidence>
<comment type="caution">
    <text evidence="3">The sequence shown here is derived from an EMBL/GenBank/DDBJ whole genome shotgun (WGS) entry which is preliminary data.</text>
</comment>
<feature type="transmembrane region" description="Helical" evidence="2">
    <location>
        <begin position="331"/>
        <end position="352"/>
    </location>
</feature>
<dbReference type="PANTHER" id="PTHR41771:SF1">
    <property type="entry name" value="MEMBRANE PROTEIN"/>
    <property type="match status" value="1"/>
</dbReference>
<dbReference type="PANTHER" id="PTHR41771">
    <property type="entry name" value="MEMBRANE PROTEIN-RELATED"/>
    <property type="match status" value="1"/>
</dbReference>
<feature type="transmembrane region" description="Helical" evidence="2">
    <location>
        <begin position="175"/>
        <end position="195"/>
    </location>
</feature>
<dbReference type="Pfam" id="PF07907">
    <property type="entry name" value="YibE_F"/>
    <property type="match status" value="1"/>
</dbReference>
<reference evidence="4" key="1">
    <citation type="submission" date="2015-04" db="EMBL/GenBank/DDBJ databases">
        <title>Physiological reanalysis, assessment of diazotrophy, and genome sequences of multiple isolates of Streptomyces thermoautotrophicus.</title>
        <authorList>
            <person name="MacKellar D.C."/>
            <person name="Lieber L."/>
            <person name="Norman J."/>
            <person name="Bolger A."/>
            <person name="Tobin C."/>
            <person name="Murray J.W."/>
            <person name="Chang R."/>
            <person name="Ford T."/>
            <person name="Nguyen P.Q."/>
            <person name="Woodward J."/>
            <person name="Permingeat H."/>
            <person name="Joshi N.S."/>
            <person name="Silver P.A."/>
            <person name="Usadel B."/>
            <person name="Rutherford A.W."/>
            <person name="Friesen M."/>
            <person name="Prell J."/>
        </authorList>
    </citation>
    <scope>NUCLEOTIDE SEQUENCE [LARGE SCALE GENOMIC DNA]</scope>
    <source>
        <strain evidence="4">H1</strain>
    </source>
</reference>
<feature type="region of interest" description="Disordered" evidence="1">
    <location>
        <begin position="60"/>
        <end position="90"/>
    </location>
</feature>
<evidence type="ECO:0000313" key="3">
    <source>
        <dbReference type="EMBL" id="KWW98996.1"/>
    </source>
</evidence>
<keyword evidence="2" id="KW-0812">Transmembrane</keyword>
<organism evidence="3 4">
    <name type="scientific">Carbonactinospora thermoautotrophica</name>
    <dbReference type="NCBI Taxonomy" id="1469144"/>
    <lineage>
        <taxon>Bacteria</taxon>
        <taxon>Bacillati</taxon>
        <taxon>Actinomycetota</taxon>
        <taxon>Actinomycetes</taxon>
        <taxon>Kitasatosporales</taxon>
        <taxon>Carbonactinosporaceae</taxon>
        <taxon>Carbonactinospora</taxon>
    </lineage>
</organism>
<keyword evidence="4" id="KW-1185">Reference proteome</keyword>
<dbReference type="InterPro" id="IPR012507">
    <property type="entry name" value="YibE_F"/>
</dbReference>
<sequence length="426" mass="43833">MRRLLVALLAPFAVATLVGLVVLWPSGAYRTTVRGLGFDQQLARGTVQAVENVSCTEAGPAGADGAAADGAAAPEGPDGPGEGGPGTGQDACARVTVRITEGPGAGRETRQVVSLAPGNPRFTVGDGVVLTYAPNVPEDLRYQIVDFERRTPTVLLGVVFAAAVVLFGRWRGLAALAALGLSFVALVAFILPAILEGANPLLVAIVGGSAIMLVALYLTHGFSARTSVAVLGTCMSLALIGLLGALFIAVTHLTGLGSDANSLLGALYQQVDLRGLLLAGMVIGSLGVLDDVTVTQTAVVWELKAANPSFGVRQLYRAAVRVGRDHIASTVNTLVLAYAGASLPLVLLFAVSQRGLLEVLTTEAVAQEVVRTLVGGIGLAASVPVTTGLAALVATQEKPSSEAKDTGHAEPRQPFPRSRGRHRRTH</sequence>
<dbReference type="STRING" id="1469144.LI90_627"/>
<accession>A0A132MMB0</accession>
<dbReference type="PATRIC" id="fig|1469144.10.peg.728"/>
<feature type="compositionally biased region" description="Basic and acidic residues" evidence="1">
    <location>
        <begin position="399"/>
        <end position="411"/>
    </location>
</feature>
<gene>
    <name evidence="3" type="ORF">LI90_627</name>
</gene>
<dbReference type="Proteomes" id="UP000070188">
    <property type="component" value="Unassembled WGS sequence"/>
</dbReference>
<name>A0A132MMB0_9ACTN</name>
<keyword evidence="2" id="KW-1133">Transmembrane helix</keyword>
<feature type="transmembrane region" description="Helical" evidence="2">
    <location>
        <begin position="151"/>
        <end position="168"/>
    </location>
</feature>
<protein>
    <submittedName>
        <fullName evidence="3">YibE/F family protein</fullName>
    </submittedName>
</protein>
<proteinExistence type="predicted"/>